<proteinExistence type="predicted"/>
<evidence type="ECO:0000256" key="2">
    <source>
        <dbReference type="ARBA" id="ARBA00023315"/>
    </source>
</evidence>
<evidence type="ECO:0000256" key="3">
    <source>
        <dbReference type="SAM" id="MobiDB-lite"/>
    </source>
</evidence>
<evidence type="ECO:0000313" key="5">
    <source>
        <dbReference type="EMBL" id="TMW11900.1"/>
    </source>
</evidence>
<organism evidence="5 6">
    <name type="scientific">Alloalcanivorax gelatiniphagus</name>
    <dbReference type="NCBI Taxonomy" id="1194167"/>
    <lineage>
        <taxon>Bacteria</taxon>
        <taxon>Pseudomonadati</taxon>
        <taxon>Pseudomonadota</taxon>
        <taxon>Gammaproteobacteria</taxon>
        <taxon>Oceanospirillales</taxon>
        <taxon>Alcanivoracaceae</taxon>
        <taxon>Alloalcanivorax</taxon>
    </lineage>
</organism>
<evidence type="ECO:0000256" key="1">
    <source>
        <dbReference type="ARBA" id="ARBA00022679"/>
    </source>
</evidence>
<feature type="domain" description="Phospholipid/glycerol acyltransferase" evidence="4">
    <location>
        <begin position="94"/>
        <end position="211"/>
    </location>
</feature>
<keyword evidence="6" id="KW-1185">Reference proteome</keyword>
<dbReference type="PANTHER" id="PTHR22753">
    <property type="entry name" value="TRANSMEMBRANE PROTEIN 68"/>
    <property type="match status" value="1"/>
</dbReference>
<reference evidence="5 6" key="1">
    <citation type="submission" date="2019-05" db="EMBL/GenBank/DDBJ databases">
        <title>Genome of Alcanivorax gelatiniphagus, an oil degrading marine bacteria.</title>
        <authorList>
            <person name="Kwon K.K."/>
        </authorList>
    </citation>
    <scope>NUCLEOTIDE SEQUENCE [LARGE SCALE GENOMIC DNA]</scope>
    <source>
        <strain evidence="5 6">MEBiC 08158</strain>
    </source>
</reference>
<dbReference type="GO" id="GO:0016746">
    <property type="term" value="F:acyltransferase activity"/>
    <property type="evidence" value="ECO:0007669"/>
    <property type="project" value="UniProtKB-KW"/>
</dbReference>
<dbReference type="Proteomes" id="UP000739180">
    <property type="component" value="Unassembled WGS sequence"/>
</dbReference>
<dbReference type="Pfam" id="PF03982">
    <property type="entry name" value="DAGAT"/>
    <property type="match status" value="1"/>
</dbReference>
<dbReference type="CDD" id="cd07987">
    <property type="entry name" value="LPLAT_MGAT-like"/>
    <property type="match status" value="1"/>
</dbReference>
<sequence>MRQVVVGVFIDTSLNIESNNINAIARQSAMGSGGRRRAEQETGGMRFSARSRREPASRKVRSYQEAARRMTVPGRLYFRPEFVGLGDLDPAKPALFVGNHTRYGLLDVPLMLDGLYQHHGLVLRSLGDRAHFAVPGWRSFLERNGVVPGNAANCDALMEAGESILVFPGGAREVFRRRGEEHTLIWKKRLGFVRLALRHGYDIVPFASYGADHCYTVIADGADILERPRLKGYLKKTGMLDLLRGGDVLPPIGKGVASTAIPRPERFYFSFGERISTAGLMDRAGDESTLWQVRERVAESIERQLDHLGEMRGMDRRENWGWVRRRLCPAGLDGDEA</sequence>
<dbReference type="InterPro" id="IPR007130">
    <property type="entry name" value="DAGAT"/>
</dbReference>
<dbReference type="SMART" id="SM00563">
    <property type="entry name" value="PlsC"/>
    <property type="match status" value="1"/>
</dbReference>
<keyword evidence="2 5" id="KW-0012">Acyltransferase</keyword>
<evidence type="ECO:0000259" key="4">
    <source>
        <dbReference type="SMART" id="SM00563"/>
    </source>
</evidence>
<accession>A0ABY2XJ32</accession>
<name>A0ABY2XJ32_9GAMM</name>
<comment type="caution">
    <text evidence="5">The sequence shown here is derived from an EMBL/GenBank/DDBJ whole genome shotgun (WGS) entry which is preliminary data.</text>
</comment>
<dbReference type="EMBL" id="VCQT01000038">
    <property type="protein sequence ID" value="TMW11900.1"/>
    <property type="molecule type" value="Genomic_DNA"/>
</dbReference>
<dbReference type="PANTHER" id="PTHR22753:SF14">
    <property type="entry name" value="MONOACYLGLYCEROL_DIACYLGLYCEROL O-ACYLTRANSFERASE"/>
    <property type="match status" value="1"/>
</dbReference>
<dbReference type="InterPro" id="IPR002123">
    <property type="entry name" value="Plipid/glycerol_acylTrfase"/>
</dbReference>
<keyword evidence="1" id="KW-0808">Transferase</keyword>
<feature type="region of interest" description="Disordered" evidence="3">
    <location>
        <begin position="28"/>
        <end position="60"/>
    </location>
</feature>
<gene>
    <name evidence="5" type="ORF">FGS76_12805</name>
</gene>
<protein>
    <submittedName>
        <fullName evidence="5">Acyltransferase family protein</fullName>
    </submittedName>
</protein>
<evidence type="ECO:0000313" key="6">
    <source>
        <dbReference type="Proteomes" id="UP000739180"/>
    </source>
</evidence>